<comment type="caution">
    <text evidence="2">The sequence shown here is derived from an EMBL/GenBank/DDBJ whole genome shotgun (WGS) entry which is preliminary data.</text>
</comment>
<keyword evidence="3" id="KW-1185">Reference proteome</keyword>
<proteinExistence type="predicted"/>
<sequence length="897" mass="94284">MKTLSSIALVTLCLTPGLWAAGELDTTFNPNVNDEIKALALTADGKIFIGGSFTSVGGVETNRIARLLTSGSKDPSWDYKTAGAPASCVVLADGNVLVADPVKSSQTTVYRFLANGTSDQTWKTIDASATGIQSMALDADGNLLVTGGFHALNNTKCAGFAVVGMDGVIKSHPLIEVSDTRAVLTLLPRADRSTLLGGSFVQINSKSRNHVAKISSQGTFDSVFAPAITVGTDSAILCLARRGTDGSFYAGGSFSQTLDGKVIATCLASFSSTGVLNTSFRPIFTHATKAPRVTSLAVQADGKIIVAGDFTGVNGVANNGLVRLLSDGTNDSSFKATAEGVTGLALQMDGRIIITGNFTQVNGVARNRIARLRNSEAFDRLTIRQDVVSWSPFGAIPQCDLLTLETSTDGGVTWLPAGKASPTSGGWLATGLDLPVSGMLRLLGRSSSGLQNGSSGLAARQTSYSLVPEVSVRELNSQGGLLVLTDGQTSPVDYGEIGQGSAATKTLQIYNSGSAKLTVTDIQLPPGFTLINPPVLPAKVGTSTYLALTVQADTTALGSLSGTAVISTDDADEASFDFPLAAAVVGPDIAMHLGDVELPNDRAEPVTFVEGYQGADPVRRSFAISNEGNRNLVVSRIAASAGFTVDDAQAYTFAPGESREIRVGPDQSIAGDLTGYLEVYSDDADEPVFRVPLAARVLNPLVTKVLNTRTTLNRKTGLREQKLRILNPVKIATVDGFRVIVRGLPEGVVVRNASEVLEDGSVVIEVHRPLGPLGKFDFVLEYEISKGTSAVVFPALTTEVILNSTRKAALVSGAALAPEFAVEKCERTADGDFALTFRAVPGRFYQVEYSSDGKIWKASSPTCAAGSIVRWVDCGSPYTESSPKDVPMRLYRVREIE</sequence>
<evidence type="ECO:0000313" key="2">
    <source>
        <dbReference type="EMBL" id="MEK7953809.1"/>
    </source>
</evidence>
<feature type="chain" id="PRO_5045727337" evidence="1">
    <location>
        <begin position="21"/>
        <end position="897"/>
    </location>
</feature>
<dbReference type="InterPro" id="IPR011467">
    <property type="entry name" value="DUF1573"/>
</dbReference>
<accession>A0ABU9B3N7</accession>
<dbReference type="Pfam" id="PF07610">
    <property type="entry name" value="DUF1573"/>
    <property type="match status" value="1"/>
</dbReference>
<feature type="signal peptide" evidence="1">
    <location>
        <begin position="1"/>
        <end position="20"/>
    </location>
</feature>
<name>A0ABU9B3N7_9BACT</name>
<keyword evidence="1" id="KW-0732">Signal</keyword>
<dbReference type="Pfam" id="PF17164">
    <property type="entry name" value="DUF5122"/>
    <property type="match status" value="4"/>
</dbReference>
<evidence type="ECO:0000313" key="3">
    <source>
        <dbReference type="Proteomes" id="UP001371305"/>
    </source>
</evidence>
<dbReference type="EMBL" id="JBBUKT010000013">
    <property type="protein sequence ID" value="MEK7953809.1"/>
    <property type="molecule type" value="Genomic_DNA"/>
</dbReference>
<dbReference type="Proteomes" id="UP001371305">
    <property type="component" value="Unassembled WGS sequence"/>
</dbReference>
<protein>
    <submittedName>
        <fullName evidence="2">Choice-of-anchor D domain-containing protein</fullName>
    </submittedName>
</protein>
<gene>
    <name evidence="2" type="ORF">WKV53_25055</name>
</gene>
<dbReference type="RefSeq" id="WP_341407574.1">
    <property type="nucleotide sequence ID" value="NZ_JBBUKT010000013.1"/>
</dbReference>
<reference evidence="2 3" key="1">
    <citation type="submission" date="2024-04" db="EMBL/GenBank/DDBJ databases">
        <title>Luteolibacter sp. isolated from soil.</title>
        <authorList>
            <person name="An J."/>
        </authorList>
    </citation>
    <scope>NUCLEOTIDE SEQUENCE [LARGE SCALE GENOMIC DNA]</scope>
    <source>
        <strain evidence="2 3">Y139</strain>
    </source>
</reference>
<dbReference type="NCBIfam" id="NF012200">
    <property type="entry name" value="choice_anch_D"/>
    <property type="match status" value="2"/>
</dbReference>
<dbReference type="Gene3D" id="2.80.10.50">
    <property type="match status" value="2"/>
</dbReference>
<dbReference type="SUPFAM" id="SSF101898">
    <property type="entry name" value="NHL repeat"/>
    <property type="match status" value="1"/>
</dbReference>
<dbReference type="Gene3D" id="2.60.40.10">
    <property type="entry name" value="Immunoglobulins"/>
    <property type="match status" value="2"/>
</dbReference>
<organism evidence="2 3">
    <name type="scientific">Luteolibacter soli</name>
    <dbReference type="NCBI Taxonomy" id="3135280"/>
    <lineage>
        <taxon>Bacteria</taxon>
        <taxon>Pseudomonadati</taxon>
        <taxon>Verrucomicrobiota</taxon>
        <taxon>Verrucomicrobiia</taxon>
        <taxon>Verrucomicrobiales</taxon>
        <taxon>Verrucomicrobiaceae</taxon>
        <taxon>Luteolibacter</taxon>
    </lineage>
</organism>
<dbReference type="InterPro" id="IPR013783">
    <property type="entry name" value="Ig-like_fold"/>
</dbReference>
<dbReference type="InterPro" id="IPR013431">
    <property type="entry name" value="Delta_60_rpt"/>
</dbReference>
<evidence type="ECO:0000256" key="1">
    <source>
        <dbReference type="SAM" id="SignalP"/>
    </source>
</evidence>